<dbReference type="GeneID" id="6751949"/>
<name>B3RQQ5_TRIAD</name>
<dbReference type="OrthoDB" id="310364at2759"/>
<dbReference type="OMA" id="HDWMATE"/>
<evidence type="ECO:0000256" key="2">
    <source>
        <dbReference type="ARBA" id="ARBA00039630"/>
    </source>
</evidence>
<organism evidence="3 4">
    <name type="scientific">Trichoplax adhaerens</name>
    <name type="common">Trichoplax reptans</name>
    <dbReference type="NCBI Taxonomy" id="10228"/>
    <lineage>
        <taxon>Eukaryota</taxon>
        <taxon>Metazoa</taxon>
        <taxon>Placozoa</taxon>
        <taxon>Uniplacotomia</taxon>
        <taxon>Trichoplacea</taxon>
        <taxon>Trichoplacidae</taxon>
        <taxon>Trichoplax</taxon>
    </lineage>
</organism>
<accession>B3RQQ5</accession>
<dbReference type="CTD" id="6751949"/>
<dbReference type="InterPro" id="IPR026755">
    <property type="entry name" value="Fam221a/b"/>
</dbReference>
<sequence>MAYGPKAAIDDYFEYTRIVGDDDGGKLFTPQEYEKYKKRVLPIRAKNRLYVSWTSPTGIDCKLIGPETPCFCTHRYKQHKTDFEVIPSERPIAMPCRAKGCLCKSYHYIPAMGSQHIKCSACKHPSNEHSPKSPYKCARSNCGSKQCQGFKTSYTCLCGELANKHQTIIETKEERENRGHPVSKDDVPYIAMGGLTGFSSLAEGYIRCDPSGAGQISKEQLNQPITSSDHPFLRTYGIPPMNKIKAKSGKSSTCKLVKKQ</sequence>
<evidence type="ECO:0000313" key="4">
    <source>
        <dbReference type="Proteomes" id="UP000009022"/>
    </source>
</evidence>
<dbReference type="HOGENOM" id="CLU_080852_0_0_1"/>
<dbReference type="Pfam" id="PF14753">
    <property type="entry name" value="FAM221"/>
    <property type="match status" value="1"/>
</dbReference>
<dbReference type="AlphaFoldDB" id="B3RQQ5"/>
<proteinExistence type="inferred from homology"/>
<dbReference type="PhylomeDB" id="B3RQQ5"/>
<dbReference type="InParanoid" id="B3RQQ5"/>
<dbReference type="PANTHER" id="PTHR31214:SF2">
    <property type="entry name" value="PROTEIN FAM221A"/>
    <property type="match status" value="1"/>
</dbReference>
<dbReference type="eggNOG" id="ENOG502QR3M">
    <property type="taxonomic scope" value="Eukaryota"/>
</dbReference>
<gene>
    <name evidence="3" type="ORF">TRIADDRAFT_55076</name>
</gene>
<protein>
    <recommendedName>
        <fullName evidence="2">Protein FAM221A</fullName>
    </recommendedName>
</protein>
<evidence type="ECO:0000313" key="3">
    <source>
        <dbReference type="EMBL" id="EDV26740.1"/>
    </source>
</evidence>
<dbReference type="STRING" id="10228.B3RQQ5"/>
<dbReference type="FunCoup" id="B3RQQ5">
    <property type="interactions" value="266"/>
</dbReference>
<dbReference type="RefSeq" id="XP_002110736.1">
    <property type="nucleotide sequence ID" value="XM_002110700.1"/>
</dbReference>
<comment type="similarity">
    <text evidence="1">Belongs to the FAM221 family.</text>
</comment>
<dbReference type="EMBL" id="DS985243">
    <property type="protein sequence ID" value="EDV26740.1"/>
    <property type="molecule type" value="Genomic_DNA"/>
</dbReference>
<evidence type="ECO:0000256" key="1">
    <source>
        <dbReference type="ARBA" id="ARBA00011026"/>
    </source>
</evidence>
<dbReference type="KEGG" id="tad:TRIADDRAFT_55076"/>
<reference evidence="3 4" key="1">
    <citation type="journal article" date="2008" name="Nature">
        <title>The Trichoplax genome and the nature of placozoans.</title>
        <authorList>
            <person name="Srivastava M."/>
            <person name="Begovic E."/>
            <person name="Chapman J."/>
            <person name="Putnam N.H."/>
            <person name="Hellsten U."/>
            <person name="Kawashima T."/>
            <person name="Kuo A."/>
            <person name="Mitros T."/>
            <person name="Salamov A."/>
            <person name="Carpenter M.L."/>
            <person name="Signorovitch A.Y."/>
            <person name="Moreno M.A."/>
            <person name="Kamm K."/>
            <person name="Grimwood J."/>
            <person name="Schmutz J."/>
            <person name="Shapiro H."/>
            <person name="Grigoriev I.V."/>
            <person name="Buss L.W."/>
            <person name="Schierwater B."/>
            <person name="Dellaporta S.L."/>
            <person name="Rokhsar D.S."/>
        </authorList>
    </citation>
    <scope>NUCLEOTIDE SEQUENCE [LARGE SCALE GENOMIC DNA]</scope>
    <source>
        <strain evidence="3 4">Grell-BS-1999</strain>
    </source>
</reference>
<dbReference type="Proteomes" id="UP000009022">
    <property type="component" value="Unassembled WGS sequence"/>
</dbReference>
<dbReference type="PANTHER" id="PTHR31214">
    <property type="entry name" value="PROTEIN FAM221A-RELATED"/>
    <property type="match status" value="1"/>
</dbReference>
<keyword evidence="4" id="KW-1185">Reference proteome</keyword>